<accession>A0A438AKT5</accession>
<sequence>MTAWILGTAGLLILVVAGTWETLRRLRRADRQLGGDSDTHGHEDGDRSGDNPAHRVSERAGAADRHINHTAGPDRTEAAPRDTGDTR</sequence>
<gene>
    <name evidence="2" type="ORF">EKE94_00720</name>
</gene>
<evidence type="ECO:0000313" key="2">
    <source>
        <dbReference type="EMBL" id="RVV99254.1"/>
    </source>
</evidence>
<proteinExistence type="predicted"/>
<dbReference type="EMBL" id="RQXX01000001">
    <property type="protein sequence ID" value="RVV99254.1"/>
    <property type="molecule type" value="Genomic_DNA"/>
</dbReference>
<feature type="region of interest" description="Disordered" evidence="1">
    <location>
        <begin position="29"/>
        <end position="87"/>
    </location>
</feature>
<dbReference type="RefSeq" id="WP_127904695.1">
    <property type="nucleotide sequence ID" value="NZ_RQXX01000001.1"/>
</dbReference>
<name>A0A438AKT5_9RHOB</name>
<keyword evidence="3" id="KW-1185">Reference proteome</keyword>
<protein>
    <submittedName>
        <fullName evidence="2">Uncharacterized protein</fullName>
    </submittedName>
</protein>
<evidence type="ECO:0000313" key="3">
    <source>
        <dbReference type="Proteomes" id="UP000285908"/>
    </source>
</evidence>
<evidence type="ECO:0000256" key="1">
    <source>
        <dbReference type="SAM" id="MobiDB-lite"/>
    </source>
</evidence>
<organism evidence="2 3">
    <name type="scientific">Mesobaculum littorinae</name>
    <dbReference type="NCBI Taxonomy" id="2486419"/>
    <lineage>
        <taxon>Bacteria</taxon>
        <taxon>Pseudomonadati</taxon>
        <taxon>Pseudomonadota</taxon>
        <taxon>Alphaproteobacteria</taxon>
        <taxon>Rhodobacterales</taxon>
        <taxon>Roseobacteraceae</taxon>
        <taxon>Mesobaculum</taxon>
    </lineage>
</organism>
<comment type="caution">
    <text evidence="2">The sequence shown here is derived from an EMBL/GenBank/DDBJ whole genome shotgun (WGS) entry which is preliminary data.</text>
</comment>
<reference evidence="2 3" key="1">
    <citation type="submission" date="2018-11" db="EMBL/GenBank/DDBJ databases">
        <title>Mesobaculum littorinae gen. nov., sp. nov., isolated from Littorina scabra that represents a novel genus of the order Rhodobacteraceae.</title>
        <authorList>
            <person name="Li F."/>
        </authorList>
    </citation>
    <scope>NUCLEOTIDE SEQUENCE [LARGE SCALE GENOMIC DNA]</scope>
    <source>
        <strain evidence="2 3">M0103</strain>
    </source>
</reference>
<dbReference type="AlphaFoldDB" id="A0A438AKT5"/>
<dbReference type="Proteomes" id="UP000285908">
    <property type="component" value="Unassembled WGS sequence"/>
</dbReference>